<dbReference type="Pfam" id="PF00535">
    <property type="entry name" value="Glycos_transf_2"/>
    <property type="match status" value="1"/>
</dbReference>
<dbReference type="SUPFAM" id="SSF53448">
    <property type="entry name" value="Nucleotide-diphospho-sugar transferases"/>
    <property type="match status" value="1"/>
</dbReference>
<protein>
    <submittedName>
        <fullName evidence="2">Glycosyltransferase family 2 protein</fullName>
    </submittedName>
</protein>
<evidence type="ECO:0000313" key="2">
    <source>
        <dbReference type="EMBL" id="QIC71518.1"/>
    </source>
</evidence>
<evidence type="ECO:0000313" key="3">
    <source>
        <dbReference type="Proteomes" id="UP000503440"/>
    </source>
</evidence>
<accession>A0A6C0Y5V1</accession>
<evidence type="ECO:0000259" key="1">
    <source>
        <dbReference type="Pfam" id="PF00535"/>
    </source>
</evidence>
<sequence length="304" mass="34522">MSYTVIIPHYNESKRLNRLLVSIPLCKEDLQVIVVDDCSPNQTSLAQIKQLFPTVTFLSTPTNQGAGAARNIGLQHAIGEFVLFADADDEFLEHAFEYFDEAIMHDADIYYFLADARVENTGEHSVRADVFNGLIEKYLNEPNKGNALYLKLEHCVPWAKLYKNAFIKQTQVLFDETPVSNDIYFNIINAMHADKIYAVDKVVYRVYRLTDSLTSTLTAERLLCRLQVSAKVATELNRLGIPHSRSASGFLAQSLSFGPVVFLKALLISVRSDLHLNLLRVVNVSRWLRYFKRNNTTSAEINRK</sequence>
<dbReference type="CDD" id="cd00761">
    <property type="entry name" value="Glyco_tranf_GTA_type"/>
    <property type="match status" value="1"/>
</dbReference>
<dbReference type="RefSeq" id="WP_163146255.1">
    <property type="nucleotide sequence ID" value="NZ_CP044455.1"/>
</dbReference>
<reference evidence="2 3" key="1">
    <citation type="submission" date="2019-09" db="EMBL/GenBank/DDBJ databases">
        <title>Non-baumannii Acinetobacter spp. carrying blaNDM-1 isolated in China.</title>
        <authorList>
            <person name="Cui C."/>
            <person name="Chen C."/>
            <person name="Sun J."/>
            <person name="Liu Y."/>
        </authorList>
    </citation>
    <scope>NUCLEOTIDE SEQUENCE [LARGE SCALE GENOMIC DNA]</scope>
    <source>
        <strain evidence="2 3">B18</strain>
    </source>
</reference>
<feature type="domain" description="Glycosyltransferase 2-like" evidence="1">
    <location>
        <begin position="4"/>
        <end position="166"/>
    </location>
</feature>
<dbReference type="EMBL" id="CP044455">
    <property type="protein sequence ID" value="QIC71518.1"/>
    <property type="molecule type" value="Genomic_DNA"/>
</dbReference>
<name>A0A6C0Y5V1_9GAMM</name>
<organism evidence="2 3">
    <name type="scientific">Acinetobacter indicus</name>
    <dbReference type="NCBI Taxonomy" id="756892"/>
    <lineage>
        <taxon>Bacteria</taxon>
        <taxon>Pseudomonadati</taxon>
        <taxon>Pseudomonadota</taxon>
        <taxon>Gammaproteobacteria</taxon>
        <taxon>Moraxellales</taxon>
        <taxon>Moraxellaceae</taxon>
        <taxon>Acinetobacter</taxon>
    </lineage>
</organism>
<dbReference type="Gene3D" id="3.90.550.10">
    <property type="entry name" value="Spore Coat Polysaccharide Biosynthesis Protein SpsA, Chain A"/>
    <property type="match status" value="1"/>
</dbReference>
<dbReference type="PANTHER" id="PTHR22916">
    <property type="entry name" value="GLYCOSYLTRANSFERASE"/>
    <property type="match status" value="1"/>
</dbReference>
<gene>
    <name evidence="2" type="ORF">FSC09_14505</name>
</gene>
<dbReference type="PANTHER" id="PTHR22916:SF3">
    <property type="entry name" value="UDP-GLCNAC:BETAGAL BETA-1,3-N-ACETYLGLUCOSAMINYLTRANSFERASE-LIKE PROTEIN 1"/>
    <property type="match status" value="1"/>
</dbReference>
<proteinExistence type="predicted"/>
<keyword evidence="2" id="KW-0808">Transferase</keyword>
<dbReference type="GO" id="GO:0016758">
    <property type="term" value="F:hexosyltransferase activity"/>
    <property type="evidence" value="ECO:0007669"/>
    <property type="project" value="UniProtKB-ARBA"/>
</dbReference>
<dbReference type="Proteomes" id="UP000503440">
    <property type="component" value="Chromosome"/>
</dbReference>
<dbReference type="InterPro" id="IPR001173">
    <property type="entry name" value="Glyco_trans_2-like"/>
</dbReference>
<dbReference type="AlphaFoldDB" id="A0A6C0Y5V1"/>
<dbReference type="InterPro" id="IPR029044">
    <property type="entry name" value="Nucleotide-diphossugar_trans"/>
</dbReference>